<protein>
    <submittedName>
        <fullName evidence="2">Type II toxin-antitoxin system death-on-curing family toxin</fullName>
    </submittedName>
</protein>
<dbReference type="InterPro" id="IPR003812">
    <property type="entry name" value="Fido"/>
</dbReference>
<dbReference type="RefSeq" id="WP_147556047.1">
    <property type="nucleotide sequence ID" value="NZ_VOWJ01000033.1"/>
</dbReference>
<dbReference type="InterPro" id="IPR036597">
    <property type="entry name" value="Fido-like_dom_sf"/>
</dbReference>
<dbReference type="PANTHER" id="PTHR39426:SF1">
    <property type="entry name" value="HOMOLOGY TO DEATH-ON-CURING PROTEIN OF PHAGE P1"/>
    <property type="match status" value="1"/>
</dbReference>
<organism evidence="2 3">
    <name type="scientific">Campylobacter volucris</name>
    <dbReference type="NCBI Taxonomy" id="1031542"/>
    <lineage>
        <taxon>Bacteria</taxon>
        <taxon>Pseudomonadati</taxon>
        <taxon>Campylobacterota</taxon>
        <taxon>Epsilonproteobacteria</taxon>
        <taxon>Campylobacterales</taxon>
        <taxon>Campylobacteraceae</taxon>
        <taxon>Campylobacter</taxon>
    </lineage>
</organism>
<proteinExistence type="predicted"/>
<dbReference type="GO" id="GO:0016301">
    <property type="term" value="F:kinase activity"/>
    <property type="evidence" value="ECO:0007669"/>
    <property type="project" value="InterPro"/>
</dbReference>
<dbReference type="Gene3D" id="1.20.120.1870">
    <property type="entry name" value="Fic/DOC protein, Fido domain"/>
    <property type="match status" value="1"/>
</dbReference>
<dbReference type="NCBIfam" id="TIGR01550">
    <property type="entry name" value="DOC_P1"/>
    <property type="match status" value="1"/>
</dbReference>
<dbReference type="EMBL" id="VOWJ01000033">
    <property type="protein sequence ID" value="TXE85768.1"/>
    <property type="molecule type" value="Genomic_DNA"/>
</dbReference>
<dbReference type="InterPro" id="IPR006440">
    <property type="entry name" value="Doc"/>
</dbReference>
<evidence type="ECO:0000313" key="3">
    <source>
        <dbReference type="Proteomes" id="UP000321629"/>
    </source>
</evidence>
<reference evidence="2 3" key="1">
    <citation type="submission" date="2019-07" db="EMBL/GenBank/DDBJ databases">
        <title>Rapid identification of Enteric Bacteria from Whole Genome Sequences (WGS) using Average Nucleotide Identity (ANI).</title>
        <authorList>
            <person name="Lane C."/>
        </authorList>
    </citation>
    <scope>NUCLEOTIDE SEQUENCE [LARGE SCALE GENOMIC DNA]</scope>
    <source>
        <strain evidence="2 3">2016D-0084</strain>
    </source>
</reference>
<dbReference type="Pfam" id="PF02661">
    <property type="entry name" value="Fic"/>
    <property type="match status" value="1"/>
</dbReference>
<comment type="caution">
    <text evidence="2">The sequence shown here is derived from an EMBL/GenBank/DDBJ whole genome shotgun (WGS) entry which is preliminary data.</text>
</comment>
<name>A0A5C7E0P6_9BACT</name>
<sequence>MRYLNLEEVILIHDIIIEETGGLKGFNNCSIGYLESALEQIEIDDFYQSFEDKLAHLMFACIKFHPFNDANKRSSIYIGMHFLLINDKSIENFAITMEEVVVLVAEDKISKNELKNIIKDF</sequence>
<dbReference type="InterPro" id="IPR053737">
    <property type="entry name" value="Type_II_TA_Toxin"/>
</dbReference>
<dbReference type="SUPFAM" id="SSF140931">
    <property type="entry name" value="Fic-like"/>
    <property type="match status" value="1"/>
</dbReference>
<dbReference type="PROSITE" id="PS51459">
    <property type="entry name" value="FIDO"/>
    <property type="match status" value="1"/>
</dbReference>
<dbReference type="AlphaFoldDB" id="A0A5C7E0P6"/>
<feature type="domain" description="Fido" evidence="1">
    <location>
        <begin position="4"/>
        <end position="121"/>
    </location>
</feature>
<dbReference type="PANTHER" id="PTHR39426">
    <property type="entry name" value="HOMOLOGY TO DEATH-ON-CURING PROTEIN OF PHAGE P1"/>
    <property type="match status" value="1"/>
</dbReference>
<gene>
    <name evidence="2" type="ORF">FPD38_07210</name>
</gene>
<evidence type="ECO:0000259" key="1">
    <source>
        <dbReference type="PROSITE" id="PS51459"/>
    </source>
</evidence>
<evidence type="ECO:0000313" key="2">
    <source>
        <dbReference type="EMBL" id="TXE85768.1"/>
    </source>
</evidence>
<dbReference type="Proteomes" id="UP000321629">
    <property type="component" value="Unassembled WGS sequence"/>
</dbReference>
<accession>A0A5C7E0P6</accession>